<dbReference type="Proteomes" id="UP000007519">
    <property type="component" value="Chromosome"/>
</dbReference>
<feature type="transmembrane region" description="Helical" evidence="1">
    <location>
        <begin position="222"/>
        <end position="241"/>
    </location>
</feature>
<feature type="transmembrane region" description="Helical" evidence="1">
    <location>
        <begin position="114"/>
        <end position="131"/>
    </location>
</feature>
<gene>
    <name evidence="2" type="ordered locus">SGRA_1022</name>
</gene>
<keyword evidence="3" id="KW-1185">Reference proteome</keyword>
<dbReference type="HOGENOM" id="CLU_093776_1_0_10"/>
<feature type="transmembrane region" description="Helical" evidence="1">
    <location>
        <begin position="77"/>
        <end position="102"/>
    </location>
</feature>
<feature type="transmembrane region" description="Helical" evidence="1">
    <location>
        <begin position="143"/>
        <end position="161"/>
    </location>
</feature>
<dbReference type="KEGG" id="sgn:SGRA_1022"/>
<evidence type="ECO:0000313" key="2">
    <source>
        <dbReference type="EMBL" id="AFC23757.1"/>
    </source>
</evidence>
<evidence type="ECO:0000313" key="3">
    <source>
        <dbReference type="Proteomes" id="UP000007519"/>
    </source>
</evidence>
<dbReference type="RefSeq" id="WP_015691406.1">
    <property type="nucleotide sequence ID" value="NC_016940.1"/>
</dbReference>
<reference evidence="2 3" key="1">
    <citation type="journal article" date="2012" name="Stand. Genomic Sci.">
        <title>Complete genome sequencing and analysis of Saprospira grandis str. Lewin, a predatory marine bacterium.</title>
        <authorList>
            <person name="Saw J.H."/>
            <person name="Yuryev A."/>
            <person name="Kanbe M."/>
            <person name="Hou S."/>
            <person name="Young A.G."/>
            <person name="Aizawa S."/>
            <person name="Alam M."/>
        </authorList>
    </citation>
    <scope>NUCLEOTIDE SEQUENCE [LARGE SCALE GENOMIC DNA]</scope>
    <source>
        <strain evidence="2 3">Lewin</strain>
    </source>
</reference>
<keyword evidence="1" id="KW-0472">Membrane</keyword>
<protein>
    <submittedName>
        <fullName evidence="2">PAP2 superfamily domain protein</fullName>
    </submittedName>
</protein>
<name>H6L3B0_SAPGL</name>
<feature type="transmembrane region" description="Helical" evidence="1">
    <location>
        <begin position="192"/>
        <end position="210"/>
    </location>
</feature>
<organism evidence="2 3">
    <name type="scientific">Saprospira grandis (strain Lewin)</name>
    <dbReference type="NCBI Taxonomy" id="984262"/>
    <lineage>
        <taxon>Bacteria</taxon>
        <taxon>Pseudomonadati</taxon>
        <taxon>Bacteroidota</taxon>
        <taxon>Saprospiria</taxon>
        <taxon>Saprospirales</taxon>
        <taxon>Saprospiraceae</taxon>
        <taxon>Saprospira</taxon>
    </lineage>
</organism>
<dbReference type="STRING" id="984262.SGRA_1022"/>
<keyword evidence="1" id="KW-0812">Transmembrane</keyword>
<dbReference type="eggNOG" id="COG0671">
    <property type="taxonomic scope" value="Bacteria"/>
</dbReference>
<proteinExistence type="predicted"/>
<dbReference type="OrthoDB" id="9786064at2"/>
<feature type="transmembrane region" description="Helical" evidence="1">
    <location>
        <begin position="26"/>
        <end position="54"/>
    </location>
</feature>
<dbReference type="EMBL" id="CP002831">
    <property type="protein sequence ID" value="AFC23757.1"/>
    <property type="molecule type" value="Genomic_DNA"/>
</dbReference>
<sequence length="244" mass="27038">MSMKNEDIELEQEVLQAEYMQAQQPALLVLLAQALSVVFHPFLILLYAFVLLAYCNPFLFRVSSFAAVFENKVNSMLFIWLAIFSFAVPLLTVLMMRALNFVSSLQMPGRMERIGPYIVVGLLYMVIFVNFKNNPGVPLELTAFALGSTIALFISFFFNLFSKISVHTTGMGGLVAMTLLAVSRSYDGQGYLLVWVVLLAGLVGTARLLLGAHKTKEVYGGYASGFMGQMIAFNYLFATAAEQM</sequence>
<evidence type="ECO:0000256" key="1">
    <source>
        <dbReference type="SAM" id="Phobius"/>
    </source>
</evidence>
<keyword evidence="1" id="KW-1133">Transmembrane helix</keyword>
<accession>H6L3B0</accession>
<dbReference type="AlphaFoldDB" id="H6L3B0"/>